<feature type="transmembrane region" description="Helical" evidence="1">
    <location>
        <begin position="12"/>
        <end position="38"/>
    </location>
</feature>
<proteinExistence type="predicted"/>
<keyword evidence="1" id="KW-1133">Transmembrane helix</keyword>
<name>A0A383ED86_9ZZZZ</name>
<keyword evidence="1" id="KW-0472">Membrane</keyword>
<evidence type="ECO:0000313" key="2">
    <source>
        <dbReference type="EMBL" id="SVE54088.1"/>
    </source>
</evidence>
<organism evidence="2">
    <name type="scientific">marine metagenome</name>
    <dbReference type="NCBI Taxonomy" id="408172"/>
    <lineage>
        <taxon>unclassified sequences</taxon>
        <taxon>metagenomes</taxon>
        <taxon>ecological metagenomes</taxon>
    </lineage>
</organism>
<keyword evidence="1" id="KW-0812">Transmembrane</keyword>
<dbReference type="AlphaFoldDB" id="A0A383ED86"/>
<reference evidence="2" key="1">
    <citation type="submission" date="2018-05" db="EMBL/GenBank/DDBJ databases">
        <authorList>
            <person name="Lanie J.A."/>
            <person name="Ng W.-L."/>
            <person name="Kazmierczak K.M."/>
            <person name="Andrzejewski T.M."/>
            <person name="Davidsen T.M."/>
            <person name="Wayne K.J."/>
            <person name="Tettelin H."/>
            <person name="Glass J.I."/>
            <person name="Rusch D."/>
            <person name="Podicherti R."/>
            <person name="Tsui H.-C.T."/>
            <person name="Winkler M.E."/>
        </authorList>
    </citation>
    <scope>NUCLEOTIDE SEQUENCE</scope>
</reference>
<feature type="non-terminal residue" evidence="2">
    <location>
        <position position="1"/>
    </location>
</feature>
<evidence type="ECO:0000256" key="1">
    <source>
        <dbReference type="SAM" id="Phobius"/>
    </source>
</evidence>
<gene>
    <name evidence="2" type="ORF">METZ01_LOCUS506942</name>
</gene>
<dbReference type="EMBL" id="UINC01224458">
    <property type="protein sequence ID" value="SVE54088.1"/>
    <property type="molecule type" value="Genomic_DNA"/>
</dbReference>
<sequence>YQKNLVDQNRNLAWRSMLVIAPAVAIPHPQLFVAKRLFSSVDQWRKHRKITECMAP</sequence>
<accession>A0A383ED86</accession>
<protein>
    <submittedName>
        <fullName evidence="2">Uncharacterized protein</fullName>
    </submittedName>
</protein>